<organism evidence="1 2">
    <name type="scientific">Pipistrellus kuhlii</name>
    <name type="common">Kuhl's pipistrelle</name>
    <dbReference type="NCBI Taxonomy" id="59472"/>
    <lineage>
        <taxon>Eukaryota</taxon>
        <taxon>Metazoa</taxon>
        <taxon>Chordata</taxon>
        <taxon>Craniata</taxon>
        <taxon>Vertebrata</taxon>
        <taxon>Euteleostomi</taxon>
        <taxon>Mammalia</taxon>
        <taxon>Eutheria</taxon>
        <taxon>Laurasiatheria</taxon>
        <taxon>Chiroptera</taxon>
        <taxon>Yangochiroptera</taxon>
        <taxon>Vespertilionidae</taxon>
        <taxon>Pipistrellus</taxon>
    </lineage>
</organism>
<comment type="caution">
    <text evidence="1">The sequence shown here is derived from an EMBL/GenBank/DDBJ whole genome shotgun (WGS) entry which is preliminary data.</text>
</comment>
<sequence>MAQCSRPRELTTDTWKVLMALERKNMFNIQHERDGTWNSCLALSSINDLISHVDAMFTEYLSASKLRNLLCQMMAQWQSENALACWNRLSQDKFNLIGSKTSHWIKREIITKREGFGKSGLEMKA</sequence>
<name>A0A7J7VVA5_PIPKU</name>
<dbReference type="Proteomes" id="UP000558488">
    <property type="component" value="Unassembled WGS sequence"/>
</dbReference>
<evidence type="ECO:0000313" key="1">
    <source>
        <dbReference type="EMBL" id="KAF6328950.1"/>
    </source>
</evidence>
<dbReference type="EMBL" id="JACAGB010000013">
    <property type="protein sequence ID" value="KAF6328950.1"/>
    <property type="molecule type" value="Genomic_DNA"/>
</dbReference>
<protein>
    <submittedName>
        <fullName evidence="1">Uncharacterized protein</fullName>
    </submittedName>
</protein>
<accession>A0A7J7VVA5</accession>
<gene>
    <name evidence="1" type="ORF">mPipKuh1_008279</name>
</gene>
<evidence type="ECO:0000313" key="2">
    <source>
        <dbReference type="Proteomes" id="UP000558488"/>
    </source>
</evidence>
<proteinExistence type="predicted"/>
<keyword evidence="2" id="KW-1185">Reference proteome</keyword>
<reference evidence="1 2" key="1">
    <citation type="journal article" date="2020" name="Nature">
        <title>Six reference-quality genomes reveal evolution of bat adaptations.</title>
        <authorList>
            <person name="Jebb D."/>
            <person name="Huang Z."/>
            <person name="Pippel M."/>
            <person name="Hughes G.M."/>
            <person name="Lavrichenko K."/>
            <person name="Devanna P."/>
            <person name="Winkler S."/>
            <person name="Jermiin L.S."/>
            <person name="Skirmuntt E.C."/>
            <person name="Katzourakis A."/>
            <person name="Burkitt-Gray L."/>
            <person name="Ray D.A."/>
            <person name="Sullivan K.A.M."/>
            <person name="Roscito J.G."/>
            <person name="Kirilenko B.M."/>
            <person name="Davalos L.M."/>
            <person name="Corthals A.P."/>
            <person name="Power M.L."/>
            <person name="Jones G."/>
            <person name="Ransome R.D."/>
            <person name="Dechmann D.K.N."/>
            <person name="Locatelli A.G."/>
            <person name="Puechmaille S.J."/>
            <person name="Fedrigo O."/>
            <person name="Jarvis E.D."/>
            <person name="Hiller M."/>
            <person name="Vernes S.C."/>
            <person name="Myers E.W."/>
            <person name="Teeling E.C."/>
        </authorList>
    </citation>
    <scope>NUCLEOTIDE SEQUENCE [LARGE SCALE GENOMIC DNA]</scope>
    <source>
        <strain evidence="1">MPipKuh1</strain>
        <tissue evidence="1">Flight muscle</tissue>
    </source>
</reference>
<dbReference type="AlphaFoldDB" id="A0A7J7VVA5"/>